<protein>
    <recommendedName>
        <fullName evidence="5">Transcriptional activator TraM</fullName>
    </recommendedName>
</protein>
<gene>
    <name evidence="3" type="ORF">GGD89_003278</name>
</gene>
<dbReference type="EMBL" id="JACIGK010000030">
    <property type="protein sequence ID" value="MBB4267631.1"/>
    <property type="molecule type" value="Genomic_DNA"/>
</dbReference>
<feature type="transmembrane region" description="Helical" evidence="2">
    <location>
        <begin position="137"/>
        <end position="160"/>
    </location>
</feature>
<evidence type="ECO:0000256" key="1">
    <source>
        <dbReference type="SAM" id="MobiDB-lite"/>
    </source>
</evidence>
<proteinExistence type="predicted"/>
<evidence type="ECO:0000256" key="2">
    <source>
        <dbReference type="SAM" id="Phobius"/>
    </source>
</evidence>
<keyword evidence="4" id="KW-1185">Reference proteome</keyword>
<keyword evidence="2" id="KW-1133">Transmembrane helix</keyword>
<dbReference type="RefSeq" id="WP_184047331.1">
    <property type="nucleotide sequence ID" value="NZ_JACIGK010000030.1"/>
</dbReference>
<feature type="compositionally biased region" description="Low complexity" evidence="1">
    <location>
        <begin position="10"/>
        <end position="28"/>
    </location>
</feature>
<reference evidence="3 4" key="1">
    <citation type="submission" date="2020-08" db="EMBL/GenBank/DDBJ databases">
        <title>Genome sequencing of Purple Non-Sulfur Bacteria from various extreme environments.</title>
        <authorList>
            <person name="Mayer M."/>
        </authorList>
    </citation>
    <scope>NUCLEOTIDE SEQUENCE [LARGE SCALE GENOMIC DNA]</scope>
    <source>
        <strain evidence="3 4">JA131</strain>
    </source>
</reference>
<evidence type="ECO:0000313" key="3">
    <source>
        <dbReference type="EMBL" id="MBB4267631.1"/>
    </source>
</evidence>
<sequence length="161" mass="17034">MTPTTPDIAPDTMPDTMPNPTSALGPDPGRLPPPRSFDELRAQLLQAHGVGVGADDPILLAYTLHRVALEEVAETLATARGDLSAAVRDASTEYAVSLRAALDALLSDSTRQRLLAMQEAAVQADRAVLALRRTQRWLAFLSALTVIAALVSLAVLTATLV</sequence>
<name>A0A7W6RGM9_9PROT</name>
<keyword evidence="2" id="KW-0812">Transmembrane</keyword>
<feature type="region of interest" description="Disordered" evidence="1">
    <location>
        <begin position="1"/>
        <end position="34"/>
    </location>
</feature>
<keyword evidence="2" id="KW-0472">Membrane</keyword>
<dbReference type="Proteomes" id="UP000554286">
    <property type="component" value="Unassembled WGS sequence"/>
</dbReference>
<evidence type="ECO:0008006" key="5">
    <source>
        <dbReference type="Google" id="ProtNLM"/>
    </source>
</evidence>
<dbReference type="AlphaFoldDB" id="A0A7W6RGM9"/>
<evidence type="ECO:0000313" key="4">
    <source>
        <dbReference type="Proteomes" id="UP000554286"/>
    </source>
</evidence>
<comment type="caution">
    <text evidence="3">The sequence shown here is derived from an EMBL/GenBank/DDBJ whole genome shotgun (WGS) entry which is preliminary data.</text>
</comment>
<organism evidence="3 4">
    <name type="scientific">Roseospira visakhapatnamensis</name>
    <dbReference type="NCBI Taxonomy" id="390880"/>
    <lineage>
        <taxon>Bacteria</taxon>
        <taxon>Pseudomonadati</taxon>
        <taxon>Pseudomonadota</taxon>
        <taxon>Alphaproteobacteria</taxon>
        <taxon>Rhodospirillales</taxon>
        <taxon>Rhodospirillaceae</taxon>
        <taxon>Roseospira</taxon>
    </lineage>
</organism>
<accession>A0A7W6RGM9</accession>